<accession>A0A8X8Z2I0</accession>
<comment type="caution">
    <text evidence="1">The sequence shown here is derived from an EMBL/GenBank/DDBJ whole genome shotgun (WGS) entry which is preliminary data.</text>
</comment>
<protein>
    <submittedName>
        <fullName evidence="1">Uncharacterized protein</fullName>
    </submittedName>
</protein>
<gene>
    <name evidence="1" type="ORF">SASPL_150497</name>
</gene>
<evidence type="ECO:0000313" key="1">
    <source>
        <dbReference type="EMBL" id="KAG6389038.1"/>
    </source>
</evidence>
<dbReference type="Proteomes" id="UP000298416">
    <property type="component" value="Unassembled WGS sequence"/>
</dbReference>
<evidence type="ECO:0000313" key="2">
    <source>
        <dbReference type="Proteomes" id="UP000298416"/>
    </source>
</evidence>
<sequence>MKGKGPNRESSSSKLDFQEPRMDIKSILKDIEFLGKIKSLYIYYYLQPILLDLCY</sequence>
<dbReference type="AlphaFoldDB" id="A0A8X8Z2I0"/>
<organism evidence="1">
    <name type="scientific">Salvia splendens</name>
    <name type="common">Scarlet sage</name>
    <dbReference type="NCBI Taxonomy" id="180675"/>
    <lineage>
        <taxon>Eukaryota</taxon>
        <taxon>Viridiplantae</taxon>
        <taxon>Streptophyta</taxon>
        <taxon>Embryophyta</taxon>
        <taxon>Tracheophyta</taxon>
        <taxon>Spermatophyta</taxon>
        <taxon>Magnoliopsida</taxon>
        <taxon>eudicotyledons</taxon>
        <taxon>Gunneridae</taxon>
        <taxon>Pentapetalae</taxon>
        <taxon>asterids</taxon>
        <taxon>lamiids</taxon>
        <taxon>Lamiales</taxon>
        <taxon>Lamiaceae</taxon>
        <taxon>Nepetoideae</taxon>
        <taxon>Mentheae</taxon>
        <taxon>Salviinae</taxon>
        <taxon>Salvia</taxon>
        <taxon>Salvia subgen. Calosphace</taxon>
        <taxon>core Calosphace</taxon>
    </lineage>
</organism>
<name>A0A8X8Z2I0_SALSN</name>
<reference evidence="1" key="1">
    <citation type="submission" date="2018-01" db="EMBL/GenBank/DDBJ databases">
        <authorList>
            <person name="Mao J.F."/>
        </authorList>
    </citation>
    <scope>NUCLEOTIDE SEQUENCE</scope>
    <source>
        <strain evidence="1">Huo1</strain>
        <tissue evidence="1">Leaf</tissue>
    </source>
</reference>
<proteinExistence type="predicted"/>
<reference evidence="1" key="2">
    <citation type="submission" date="2020-08" db="EMBL/GenBank/DDBJ databases">
        <title>Plant Genome Project.</title>
        <authorList>
            <person name="Zhang R.-G."/>
        </authorList>
    </citation>
    <scope>NUCLEOTIDE SEQUENCE</scope>
    <source>
        <strain evidence="1">Huo1</strain>
        <tissue evidence="1">Leaf</tissue>
    </source>
</reference>
<dbReference type="EMBL" id="PNBA02000020">
    <property type="protein sequence ID" value="KAG6389038.1"/>
    <property type="molecule type" value="Genomic_DNA"/>
</dbReference>
<keyword evidence="2" id="KW-1185">Reference proteome</keyword>